<comment type="caution">
    <text evidence="1">The sequence shown here is derived from an EMBL/GenBank/DDBJ whole genome shotgun (WGS) entry which is preliminary data.</text>
</comment>
<dbReference type="EMBL" id="AWXA01000005">
    <property type="protein sequence ID" value="ERT62383.1"/>
    <property type="molecule type" value="Genomic_DNA"/>
</dbReference>
<dbReference type="STRING" id="1111454.HMPREF1250_0243"/>
<gene>
    <name evidence="1" type="ORF">HMPREF1250_0243</name>
</gene>
<keyword evidence="2" id="KW-1185">Reference proteome</keyword>
<evidence type="ECO:0000313" key="2">
    <source>
        <dbReference type="Proteomes" id="UP000017090"/>
    </source>
</evidence>
<reference evidence="1 2" key="1">
    <citation type="submission" date="2013-09" db="EMBL/GenBank/DDBJ databases">
        <authorList>
            <person name="Durkin A.S."/>
            <person name="Haft D.R."/>
            <person name="McCorrison J."/>
            <person name="Torralba M."/>
            <person name="Gillis M."/>
            <person name="Haft D.H."/>
            <person name="Methe B."/>
            <person name="Sutton G."/>
            <person name="Nelson K.E."/>
        </authorList>
    </citation>
    <scope>NUCLEOTIDE SEQUENCE [LARGE SCALE GENOMIC DNA]</scope>
    <source>
        <strain evidence="1 2">BV3C16-1</strain>
    </source>
</reference>
<proteinExistence type="predicted"/>
<dbReference type="OrthoDB" id="1975547at2"/>
<evidence type="ECO:0000313" key="1">
    <source>
        <dbReference type="EMBL" id="ERT62383.1"/>
    </source>
</evidence>
<protein>
    <submittedName>
        <fullName evidence="1">Uncharacterized protein</fullName>
    </submittedName>
</protein>
<name>U7UV87_9FIRM</name>
<dbReference type="AlphaFoldDB" id="U7UV87"/>
<dbReference type="Proteomes" id="UP000017090">
    <property type="component" value="Unassembled WGS sequence"/>
</dbReference>
<accession>U7UV87</accession>
<organism evidence="1 2">
    <name type="scientific">Megasphaera vaginalis</name>
    <name type="common">ex Srinivasan et al. 2021</name>
    <dbReference type="NCBI Taxonomy" id="1111454"/>
    <lineage>
        <taxon>Bacteria</taxon>
        <taxon>Bacillati</taxon>
        <taxon>Bacillota</taxon>
        <taxon>Negativicutes</taxon>
        <taxon>Veillonellales</taxon>
        <taxon>Veillonellaceae</taxon>
        <taxon>Megasphaera</taxon>
    </lineage>
</organism>
<sequence>MNRKQRRDLLKSKNGEKLIELYTQDMRRAAVQHTTEFALEYFRTQLALALHDEYGFGKSRIQKVIRRMDGYSQSDSIGDVGYEELREFVKSELALDFREGDLLGEVVANG</sequence>
<dbReference type="RefSeq" id="WP_023052711.1">
    <property type="nucleotide sequence ID" value="NZ_AWXA01000005.1"/>
</dbReference>
<dbReference type="PATRIC" id="fig|1111454.3.peg.181"/>